<feature type="transmembrane region" description="Helical" evidence="2">
    <location>
        <begin position="44"/>
        <end position="63"/>
    </location>
</feature>
<keyword evidence="2" id="KW-0472">Membrane</keyword>
<feature type="transmembrane region" description="Helical" evidence="2">
    <location>
        <begin position="438"/>
        <end position="456"/>
    </location>
</feature>
<accession>A0ABR8KS33</accession>
<name>A0ABR8KS33_9SPHN</name>
<evidence type="ECO:0000256" key="2">
    <source>
        <dbReference type="SAM" id="Phobius"/>
    </source>
</evidence>
<comment type="caution">
    <text evidence="3">The sequence shown here is derived from an EMBL/GenBank/DDBJ whole genome shotgun (WGS) entry which is preliminary data.</text>
</comment>
<dbReference type="SUPFAM" id="SSF103473">
    <property type="entry name" value="MFS general substrate transporter"/>
    <property type="match status" value="1"/>
</dbReference>
<feature type="transmembrane region" description="Helical" evidence="2">
    <location>
        <begin position="153"/>
        <end position="172"/>
    </location>
</feature>
<dbReference type="Proteomes" id="UP000635384">
    <property type="component" value="Unassembled WGS sequence"/>
</dbReference>
<organism evidence="3 4">
    <name type="scientific">Erythrobacter rubeus</name>
    <dbReference type="NCBI Taxonomy" id="2760803"/>
    <lineage>
        <taxon>Bacteria</taxon>
        <taxon>Pseudomonadati</taxon>
        <taxon>Pseudomonadota</taxon>
        <taxon>Alphaproteobacteria</taxon>
        <taxon>Sphingomonadales</taxon>
        <taxon>Erythrobacteraceae</taxon>
        <taxon>Erythrobacter/Porphyrobacter group</taxon>
        <taxon>Erythrobacter</taxon>
    </lineage>
</organism>
<feature type="transmembrane region" description="Helical" evidence="2">
    <location>
        <begin position="84"/>
        <end position="103"/>
    </location>
</feature>
<keyword evidence="4" id="KW-1185">Reference proteome</keyword>
<dbReference type="EMBL" id="JACXLC010000001">
    <property type="protein sequence ID" value="MBD2840916.1"/>
    <property type="molecule type" value="Genomic_DNA"/>
</dbReference>
<feature type="transmembrane region" description="Helical" evidence="2">
    <location>
        <begin position="316"/>
        <end position="338"/>
    </location>
</feature>
<protein>
    <submittedName>
        <fullName evidence="3">MFS transporter</fullName>
    </submittedName>
</protein>
<feature type="transmembrane region" description="Helical" evidence="2">
    <location>
        <begin position="350"/>
        <end position="377"/>
    </location>
</feature>
<feature type="transmembrane region" description="Helical" evidence="2">
    <location>
        <begin position="285"/>
        <end position="304"/>
    </location>
</feature>
<dbReference type="InterPro" id="IPR036259">
    <property type="entry name" value="MFS_trans_sf"/>
</dbReference>
<proteinExistence type="inferred from homology"/>
<feature type="transmembrane region" description="Helical" evidence="2">
    <location>
        <begin position="12"/>
        <end position="38"/>
    </location>
</feature>
<feature type="transmembrane region" description="Helical" evidence="2">
    <location>
        <begin position="109"/>
        <end position="132"/>
    </location>
</feature>
<evidence type="ECO:0000256" key="1">
    <source>
        <dbReference type="ARBA" id="ARBA00009617"/>
    </source>
</evidence>
<feature type="transmembrane region" description="Helical" evidence="2">
    <location>
        <begin position="239"/>
        <end position="265"/>
    </location>
</feature>
<reference evidence="3 4" key="1">
    <citation type="submission" date="2020-09" db="EMBL/GenBank/DDBJ databases">
        <authorList>
            <person name="Yoon J.-W."/>
        </authorList>
    </citation>
    <scope>NUCLEOTIDE SEQUENCE [LARGE SCALE GENOMIC DNA]</scope>
    <source>
        <strain evidence="3 4">KMU-140</strain>
    </source>
</reference>
<comment type="similarity">
    <text evidence="1">Belongs to the sodium:galactoside symporter (TC 2.A.2) family.</text>
</comment>
<dbReference type="Pfam" id="PF13347">
    <property type="entry name" value="MFS_2"/>
    <property type="match status" value="1"/>
</dbReference>
<dbReference type="RefSeq" id="WP_190786497.1">
    <property type="nucleotide sequence ID" value="NZ_JACXLC010000001.1"/>
</dbReference>
<dbReference type="PANTHER" id="PTHR11328:SF24">
    <property type="entry name" value="MAJOR FACILITATOR SUPERFAMILY (MFS) PROFILE DOMAIN-CONTAINING PROTEIN"/>
    <property type="match status" value="1"/>
</dbReference>
<dbReference type="PANTHER" id="PTHR11328">
    <property type="entry name" value="MAJOR FACILITATOR SUPERFAMILY DOMAIN-CONTAINING PROTEIN"/>
    <property type="match status" value="1"/>
</dbReference>
<feature type="transmembrane region" description="Helical" evidence="2">
    <location>
        <begin position="184"/>
        <end position="204"/>
    </location>
</feature>
<dbReference type="InterPro" id="IPR039672">
    <property type="entry name" value="MFS_2"/>
</dbReference>
<evidence type="ECO:0000313" key="3">
    <source>
        <dbReference type="EMBL" id="MBD2840916.1"/>
    </source>
</evidence>
<gene>
    <name evidence="3" type="ORF">IB285_01455</name>
</gene>
<feature type="transmembrane region" description="Helical" evidence="2">
    <location>
        <begin position="398"/>
        <end position="418"/>
    </location>
</feature>
<keyword evidence="2" id="KW-0812">Transmembrane</keyword>
<evidence type="ECO:0000313" key="4">
    <source>
        <dbReference type="Proteomes" id="UP000635384"/>
    </source>
</evidence>
<keyword evidence="2" id="KW-1133">Transmembrane helix</keyword>
<dbReference type="Gene3D" id="1.20.1250.20">
    <property type="entry name" value="MFS general substrate transporter like domains"/>
    <property type="match status" value="1"/>
</dbReference>
<sequence length="479" mass="51987">MGLVKGKLPMRLKLIHGFGAVAFGVKDTGFQFFLLFFYSQVLGMEASLVSLALLCALLIDAVVDPILGNLSDRTYTKWGRRLPWLYAAPIPLAFAWVLMWSPPGGEAPTFWGLLAIAVVVRILLSACEVPSISLLPEITSDYDERTTLFRFRYISGWLGGILMMVLAYTVFMPGEDGLLNRDGYVGWAITGGSLIVLSVMGSALGQHRLVAHLPETKPEPFTIRACFAEIVEAFRERAFLIFAAGGLAAYVNQGLTFSLTNYLTLYVWRLDTAQMPLLPEGVTALSLYPLALFVSAILMFFVVGPMHKHLGKPKSAAISALGTALFTLSPYLALYAGVWPPLDTALSGLMLLALLIVGNTLGIVVLISASSMIAEIVEAYLERTGRRAEGAFYSGNWLIQKCATGLGIFLTGQVLSAIDFARDAAPGEVRASTITDLIVFYALATTVLMAIAAYWLGRFPIKREDHEARVAALAARQTA</sequence>